<evidence type="ECO:0000313" key="6">
    <source>
        <dbReference type="Proteomes" id="UP000292445"/>
    </source>
</evidence>
<reference evidence="5 6" key="1">
    <citation type="submission" date="2019-02" db="EMBL/GenBank/DDBJ databases">
        <title>Genomic Encyclopedia of Type Strains, Phase IV (KMG-IV): sequencing the most valuable type-strain genomes for metagenomic binning, comparative biology and taxonomic classification.</title>
        <authorList>
            <person name="Goeker M."/>
        </authorList>
    </citation>
    <scope>NUCLEOTIDE SEQUENCE [LARGE SCALE GENOMIC DNA]</scope>
    <source>
        <strain evidence="5 6">K24</strain>
    </source>
</reference>
<dbReference type="Gene3D" id="3.40.50.300">
    <property type="entry name" value="P-loop containing nucleotide triphosphate hydrolases"/>
    <property type="match status" value="1"/>
</dbReference>
<dbReference type="Proteomes" id="UP000292445">
    <property type="component" value="Unassembled WGS sequence"/>
</dbReference>
<keyword evidence="1" id="KW-1003">Cell membrane</keyword>
<proteinExistence type="predicted"/>
<dbReference type="AlphaFoldDB" id="A0A4Q7NDD3"/>
<keyword evidence="6" id="KW-1185">Reference proteome</keyword>
<evidence type="ECO:0000313" key="5">
    <source>
        <dbReference type="EMBL" id="RZS80963.1"/>
    </source>
</evidence>
<dbReference type="GO" id="GO:0016887">
    <property type="term" value="F:ATP hydrolysis activity"/>
    <property type="evidence" value="ECO:0007669"/>
    <property type="project" value="InterPro"/>
</dbReference>
<dbReference type="SUPFAM" id="SSF52540">
    <property type="entry name" value="P-loop containing nucleoside triphosphate hydrolases"/>
    <property type="match status" value="1"/>
</dbReference>
<dbReference type="PROSITE" id="PS50893">
    <property type="entry name" value="ABC_TRANSPORTER_2"/>
    <property type="match status" value="1"/>
</dbReference>
<dbReference type="OrthoDB" id="4408248at2"/>
<gene>
    <name evidence="5" type="ORF">EV675_3576</name>
</gene>
<dbReference type="PANTHER" id="PTHR43119">
    <property type="entry name" value="ABC TRANSPORT PROTEIN ATP-BINDING COMPONENT-RELATED"/>
    <property type="match status" value="1"/>
</dbReference>
<dbReference type="Pfam" id="PF00005">
    <property type="entry name" value="ABC_tran"/>
    <property type="match status" value="1"/>
</dbReference>
<keyword evidence="1" id="KW-0472">Membrane</keyword>
<evidence type="ECO:0000259" key="4">
    <source>
        <dbReference type="PROSITE" id="PS50893"/>
    </source>
</evidence>
<keyword evidence="3" id="KW-0067">ATP-binding</keyword>
<keyword evidence="2" id="KW-0547">Nucleotide-binding</keyword>
<dbReference type="GO" id="GO:0005524">
    <property type="term" value="F:ATP binding"/>
    <property type="evidence" value="ECO:0007669"/>
    <property type="project" value="UniProtKB-KW"/>
</dbReference>
<protein>
    <submittedName>
        <fullName evidence="5">ABC-type iron transport system FetAB ATPase subunit</fullName>
    </submittedName>
</protein>
<dbReference type="InterPro" id="IPR027417">
    <property type="entry name" value="P-loop_NTPase"/>
</dbReference>
<sequence>MSGKAPCHAGFALDCRSVRQGGPWTNTTLTDTSSSLIVNGLHGRLAGPFDLRVEGGECVALSGPSGVGKSLLLRMIADLEPARGRVELDGTDRNRMPAPTFRRQVTYVAADAGWWTDIVADHMAYPDRARALLPELGLADALFEAPVTTLSTGQRQRLALVRAISQAPRFLLLDEPTSALDPEATGRVEALLARLREQGTGLLVVTHDAAQAARIATRRLRMTPGGLEGETP</sequence>
<dbReference type="InterPro" id="IPR003593">
    <property type="entry name" value="AAA+_ATPase"/>
</dbReference>
<accession>A0A4Q7NDD3</accession>
<evidence type="ECO:0000256" key="2">
    <source>
        <dbReference type="ARBA" id="ARBA00022741"/>
    </source>
</evidence>
<dbReference type="CDD" id="cd00267">
    <property type="entry name" value="ABC_ATPase"/>
    <property type="match status" value="1"/>
</dbReference>
<dbReference type="SMART" id="SM00382">
    <property type="entry name" value="AAA"/>
    <property type="match status" value="1"/>
</dbReference>
<feature type="domain" description="ABC transporter" evidence="4">
    <location>
        <begin position="27"/>
        <end position="231"/>
    </location>
</feature>
<dbReference type="PANTHER" id="PTHR43119:SF1">
    <property type="entry name" value="ABC TRANSPORTER DOMAIN-CONTAINING PROTEIN"/>
    <property type="match status" value="1"/>
</dbReference>
<evidence type="ECO:0000256" key="3">
    <source>
        <dbReference type="ARBA" id="ARBA00022840"/>
    </source>
</evidence>
<dbReference type="EMBL" id="SGXC01000002">
    <property type="protein sequence ID" value="RZS80963.1"/>
    <property type="molecule type" value="Genomic_DNA"/>
</dbReference>
<name>A0A4Q7NDD3_9BURK</name>
<organism evidence="5 6">
    <name type="scientific">Pigmentiphaga kullae</name>
    <dbReference type="NCBI Taxonomy" id="151784"/>
    <lineage>
        <taxon>Bacteria</taxon>
        <taxon>Pseudomonadati</taxon>
        <taxon>Pseudomonadota</taxon>
        <taxon>Betaproteobacteria</taxon>
        <taxon>Burkholderiales</taxon>
        <taxon>Alcaligenaceae</taxon>
        <taxon>Pigmentiphaga</taxon>
    </lineage>
</organism>
<evidence type="ECO:0000256" key="1">
    <source>
        <dbReference type="ARBA" id="ARBA00022475"/>
    </source>
</evidence>
<dbReference type="InterPro" id="IPR003439">
    <property type="entry name" value="ABC_transporter-like_ATP-bd"/>
</dbReference>
<comment type="caution">
    <text evidence="5">The sequence shown here is derived from an EMBL/GenBank/DDBJ whole genome shotgun (WGS) entry which is preliminary data.</text>
</comment>